<gene>
    <name evidence="1" type="ORF">Anas_12581</name>
</gene>
<dbReference type="Proteomes" id="UP000326759">
    <property type="component" value="Unassembled WGS sequence"/>
</dbReference>
<accession>A0A5N5TEX8</accession>
<reference evidence="1 2" key="1">
    <citation type="journal article" date="2019" name="PLoS Biol.">
        <title>Sex chromosomes control vertical transmission of feminizing Wolbachia symbionts in an isopod.</title>
        <authorList>
            <person name="Becking T."/>
            <person name="Chebbi M.A."/>
            <person name="Giraud I."/>
            <person name="Moumen B."/>
            <person name="Laverre T."/>
            <person name="Caubet Y."/>
            <person name="Peccoud J."/>
            <person name="Gilbert C."/>
            <person name="Cordaux R."/>
        </authorList>
    </citation>
    <scope>NUCLEOTIDE SEQUENCE [LARGE SCALE GENOMIC DNA]</scope>
    <source>
        <strain evidence="1">ANa2</strain>
        <tissue evidence="1">Whole body excluding digestive tract and cuticle</tissue>
    </source>
</reference>
<protein>
    <submittedName>
        <fullName evidence="1">Uncharacterized protein</fullName>
    </submittedName>
</protein>
<proteinExistence type="predicted"/>
<organism evidence="1 2">
    <name type="scientific">Armadillidium nasatum</name>
    <dbReference type="NCBI Taxonomy" id="96803"/>
    <lineage>
        <taxon>Eukaryota</taxon>
        <taxon>Metazoa</taxon>
        <taxon>Ecdysozoa</taxon>
        <taxon>Arthropoda</taxon>
        <taxon>Crustacea</taxon>
        <taxon>Multicrustacea</taxon>
        <taxon>Malacostraca</taxon>
        <taxon>Eumalacostraca</taxon>
        <taxon>Peracarida</taxon>
        <taxon>Isopoda</taxon>
        <taxon>Oniscidea</taxon>
        <taxon>Crinocheta</taxon>
        <taxon>Armadillidiidae</taxon>
        <taxon>Armadillidium</taxon>
    </lineage>
</organism>
<comment type="caution">
    <text evidence="1">The sequence shown here is derived from an EMBL/GenBank/DDBJ whole genome shotgun (WGS) entry which is preliminary data.</text>
</comment>
<keyword evidence="2" id="KW-1185">Reference proteome</keyword>
<evidence type="ECO:0000313" key="2">
    <source>
        <dbReference type="Proteomes" id="UP000326759"/>
    </source>
</evidence>
<dbReference type="OrthoDB" id="10066972at2759"/>
<evidence type="ECO:0000313" key="1">
    <source>
        <dbReference type="EMBL" id="KAB7505061.1"/>
    </source>
</evidence>
<dbReference type="EMBL" id="SEYY01001879">
    <property type="protein sequence ID" value="KAB7505061.1"/>
    <property type="molecule type" value="Genomic_DNA"/>
</dbReference>
<name>A0A5N5TEX8_9CRUS</name>
<sequence length="114" mass="12875">MDNLEDFSIISNVSSDQIPKLSLYDRSYGISSGEAYIYNVTNYDWNEIAKMQKNIPSVESSFISQPTSEEVSFPIQTTTEIVRTLDESNMEPKSLNTPVNESLENNTTDLQVII</sequence>
<dbReference type="AlphaFoldDB" id="A0A5N5TEX8"/>